<dbReference type="EnsemblMetazoa" id="XM_029491523.1">
    <property type="protein sequence ID" value="XP_029347383.1"/>
    <property type="gene ID" value="LOC107884295"/>
</dbReference>
<evidence type="ECO:0000313" key="2">
    <source>
        <dbReference type="Proteomes" id="UP000007819"/>
    </source>
</evidence>
<organism evidence="1 2">
    <name type="scientific">Acyrthosiphon pisum</name>
    <name type="common">Pea aphid</name>
    <dbReference type="NCBI Taxonomy" id="7029"/>
    <lineage>
        <taxon>Eukaryota</taxon>
        <taxon>Metazoa</taxon>
        <taxon>Ecdysozoa</taxon>
        <taxon>Arthropoda</taxon>
        <taxon>Hexapoda</taxon>
        <taxon>Insecta</taxon>
        <taxon>Pterygota</taxon>
        <taxon>Neoptera</taxon>
        <taxon>Paraneoptera</taxon>
        <taxon>Hemiptera</taxon>
        <taxon>Sternorrhyncha</taxon>
        <taxon>Aphidomorpha</taxon>
        <taxon>Aphidoidea</taxon>
        <taxon>Aphididae</taxon>
        <taxon>Macrosiphini</taxon>
        <taxon>Acyrthosiphon</taxon>
    </lineage>
</organism>
<reference evidence="2" key="1">
    <citation type="submission" date="2010-06" db="EMBL/GenBank/DDBJ databases">
        <authorList>
            <person name="Jiang H."/>
            <person name="Abraham K."/>
            <person name="Ali S."/>
            <person name="Alsbrooks S.L."/>
            <person name="Anim B.N."/>
            <person name="Anosike U.S."/>
            <person name="Attaway T."/>
            <person name="Bandaranaike D.P."/>
            <person name="Battles P.K."/>
            <person name="Bell S.N."/>
            <person name="Bell A.V."/>
            <person name="Beltran B."/>
            <person name="Bickham C."/>
            <person name="Bustamante Y."/>
            <person name="Caleb T."/>
            <person name="Canada A."/>
            <person name="Cardenas V."/>
            <person name="Carter K."/>
            <person name="Chacko J."/>
            <person name="Chandrabose M.N."/>
            <person name="Chavez D."/>
            <person name="Chavez A."/>
            <person name="Chen L."/>
            <person name="Chu H.-S."/>
            <person name="Claassen K.J."/>
            <person name="Cockrell R."/>
            <person name="Collins M."/>
            <person name="Cooper J.A."/>
            <person name="Cree A."/>
            <person name="Curry S.M."/>
            <person name="Da Y."/>
            <person name="Dao M.D."/>
            <person name="Das B."/>
            <person name="Davila M.-L."/>
            <person name="Davy-Carroll L."/>
            <person name="Denson S."/>
            <person name="Dinh H."/>
            <person name="Ebong V.E."/>
            <person name="Edwards J.R."/>
            <person name="Egan A."/>
            <person name="El-Daye J."/>
            <person name="Escobedo L."/>
            <person name="Fernandez S."/>
            <person name="Fernando P.R."/>
            <person name="Flagg N."/>
            <person name="Forbes L.D."/>
            <person name="Fowler R.G."/>
            <person name="Fu Q."/>
            <person name="Gabisi R.A."/>
            <person name="Ganer J."/>
            <person name="Garbino Pronczuk A."/>
            <person name="Garcia R.M."/>
            <person name="Garner T."/>
            <person name="Garrett T.E."/>
            <person name="Gonzalez D.A."/>
            <person name="Hamid H."/>
            <person name="Hawkins E.S."/>
            <person name="Hirani K."/>
            <person name="Hogues M.E."/>
            <person name="Hollins B."/>
            <person name="Hsiao C.-H."/>
            <person name="Jabil R."/>
            <person name="James M.L."/>
            <person name="Jhangiani S.N."/>
            <person name="Johnson B."/>
            <person name="Johnson Q."/>
            <person name="Joshi V."/>
            <person name="Kalu J.B."/>
            <person name="Kam C."/>
            <person name="Kashfia A."/>
            <person name="Keebler J."/>
            <person name="Kisamo H."/>
            <person name="Kovar C.L."/>
            <person name="Lago L.A."/>
            <person name="Lai C.-Y."/>
            <person name="Laidlaw J."/>
            <person name="Lara F."/>
            <person name="Le T.-K."/>
            <person name="Lee S.L."/>
            <person name="Legall F.H."/>
            <person name="Lemon S.J."/>
            <person name="Lewis L.R."/>
            <person name="Li B."/>
            <person name="Liu Y."/>
            <person name="Liu Y.-S."/>
            <person name="Lopez J."/>
            <person name="Lozado R.J."/>
            <person name="Lu J."/>
            <person name="Madu R.C."/>
            <person name="Maheshwari M."/>
            <person name="Maheshwari R."/>
            <person name="Malloy K."/>
            <person name="Martinez E."/>
            <person name="Mathew T."/>
            <person name="Mercado I.C."/>
            <person name="Mercado C."/>
            <person name="Meyer B."/>
            <person name="Montgomery K."/>
            <person name="Morgan M.B."/>
            <person name="Munidasa M."/>
            <person name="Nazareth L.V."/>
            <person name="Nelson J."/>
            <person name="Ng B.M."/>
            <person name="Nguyen N.B."/>
            <person name="Nguyen P.Q."/>
            <person name="Nguyen T."/>
            <person name="Obregon M."/>
            <person name="Okwuonu G.O."/>
            <person name="Onwere C.G."/>
            <person name="Orozco G."/>
            <person name="Parra A."/>
            <person name="Patel S."/>
            <person name="Patil S."/>
            <person name="Perez A."/>
            <person name="Perez Y."/>
            <person name="Pham C."/>
            <person name="Primus E.L."/>
            <person name="Pu L.-L."/>
            <person name="Puazo M."/>
            <person name="Qin X."/>
            <person name="Quiroz J.B."/>
            <person name="Reese J."/>
            <person name="Richards S."/>
            <person name="Rives C.M."/>
            <person name="Robberts R."/>
            <person name="Ruiz S.J."/>
            <person name="Ruiz M.J."/>
            <person name="Santibanez J."/>
            <person name="Schneider B.W."/>
            <person name="Sisson I."/>
            <person name="Smith M."/>
            <person name="Sodergren E."/>
            <person name="Song X.-Z."/>
            <person name="Song B.B."/>
            <person name="Summersgill H."/>
            <person name="Thelus R."/>
            <person name="Thornton R.D."/>
            <person name="Trejos Z.Y."/>
            <person name="Usmani K."/>
            <person name="Vattathil S."/>
            <person name="Villasana D."/>
            <person name="Walker D.L."/>
            <person name="Wang S."/>
            <person name="Wang K."/>
            <person name="White C.S."/>
            <person name="Williams A.C."/>
            <person name="Williamson J."/>
            <person name="Wilson K."/>
            <person name="Woghiren I.O."/>
            <person name="Woodworth J.R."/>
            <person name="Worley K.C."/>
            <person name="Wright R.A."/>
            <person name="Wu W."/>
            <person name="Young L."/>
            <person name="Zhang L."/>
            <person name="Zhang J."/>
            <person name="Zhu Y."/>
            <person name="Muzny D.M."/>
            <person name="Weinstock G."/>
            <person name="Gibbs R.A."/>
        </authorList>
    </citation>
    <scope>NUCLEOTIDE SEQUENCE [LARGE SCALE GENOMIC DNA]</scope>
    <source>
        <strain evidence="2">LSR1</strain>
    </source>
</reference>
<evidence type="ECO:0000313" key="1">
    <source>
        <dbReference type="EnsemblMetazoa" id="XP_029347383.1"/>
    </source>
</evidence>
<name>A0A8R2NWN4_ACYPI</name>
<protein>
    <submittedName>
        <fullName evidence="1">Uncharacterized protein</fullName>
    </submittedName>
</protein>
<dbReference type="AlphaFoldDB" id="A0A8R2NWN4"/>
<dbReference type="RefSeq" id="XP_029347383.1">
    <property type="nucleotide sequence ID" value="XM_029491523.1"/>
</dbReference>
<keyword evidence="2" id="KW-1185">Reference proteome</keyword>
<accession>A0A8R2NWN4</accession>
<reference evidence="1" key="2">
    <citation type="submission" date="2022-06" db="UniProtKB">
        <authorList>
            <consortium name="EnsemblMetazoa"/>
        </authorList>
    </citation>
    <scope>IDENTIFICATION</scope>
</reference>
<sequence>MLFLYPNGFPSNYAIQSDGVETGNNVILPTEQNIKRNLAYDESDCIESEFCREEQTGNSVVNNFKPRQSSTLTGNNEDMSNTNMLEHTLGYGLRCSVKNCFNWHSKNLSFFGYPKDFTLRKMRNKKRSC</sequence>
<dbReference type="GeneID" id="107884295"/>
<proteinExistence type="predicted"/>
<dbReference type="OrthoDB" id="6616264at2759"/>
<dbReference type="KEGG" id="api:107884295"/>
<dbReference type="Proteomes" id="UP000007819">
    <property type="component" value="Chromosome X"/>
</dbReference>